<dbReference type="SMART" id="SM01088">
    <property type="entry name" value="Col_cuticle_N"/>
    <property type="match status" value="1"/>
</dbReference>
<keyword evidence="1" id="KW-0677">Repeat</keyword>
<dbReference type="InterPro" id="IPR002486">
    <property type="entry name" value="Col_cuticle_N"/>
</dbReference>
<evidence type="ECO:0000313" key="6">
    <source>
        <dbReference type="WBParaSite" id="L893_g15479.t1"/>
    </source>
</evidence>
<dbReference type="Proteomes" id="UP000095287">
    <property type="component" value="Unplaced"/>
</dbReference>
<organism evidence="5 6">
    <name type="scientific">Steinernema glaseri</name>
    <dbReference type="NCBI Taxonomy" id="37863"/>
    <lineage>
        <taxon>Eukaryota</taxon>
        <taxon>Metazoa</taxon>
        <taxon>Ecdysozoa</taxon>
        <taxon>Nematoda</taxon>
        <taxon>Chromadorea</taxon>
        <taxon>Rhabditida</taxon>
        <taxon>Tylenchina</taxon>
        <taxon>Panagrolaimomorpha</taxon>
        <taxon>Strongyloidoidea</taxon>
        <taxon>Steinernematidae</taxon>
        <taxon>Steinernema</taxon>
    </lineage>
</organism>
<feature type="domain" description="Nematode cuticle collagen N-terminal" evidence="4">
    <location>
        <begin position="17"/>
        <end position="69"/>
    </location>
</feature>
<evidence type="ECO:0000256" key="1">
    <source>
        <dbReference type="ARBA" id="ARBA00022737"/>
    </source>
</evidence>
<evidence type="ECO:0000256" key="3">
    <source>
        <dbReference type="SAM" id="Phobius"/>
    </source>
</evidence>
<evidence type="ECO:0000256" key="2">
    <source>
        <dbReference type="SAM" id="MobiDB-lite"/>
    </source>
</evidence>
<dbReference type="AlphaFoldDB" id="A0A1I7YE95"/>
<dbReference type="GO" id="GO:0042302">
    <property type="term" value="F:structural constituent of cuticle"/>
    <property type="evidence" value="ECO:0007669"/>
    <property type="project" value="InterPro"/>
</dbReference>
<feature type="compositionally biased region" description="Basic residues" evidence="2">
    <location>
        <begin position="77"/>
        <end position="90"/>
    </location>
</feature>
<feature type="region of interest" description="Disordered" evidence="2">
    <location>
        <begin position="76"/>
        <end position="150"/>
    </location>
</feature>
<keyword evidence="3" id="KW-0812">Transmembrane</keyword>
<evidence type="ECO:0000313" key="5">
    <source>
        <dbReference type="Proteomes" id="UP000095287"/>
    </source>
</evidence>
<keyword evidence="5" id="KW-1185">Reference proteome</keyword>
<dbReference type="WBParaSite" id="L893_g15479.t1">
    <property type="protein sequence ID" value="L893_g15479.t1"/>
    <property type="gene ID" value="L893_g15479"/>
</dbReference>
<feature type="transmembrane region" description="Helical" evidence="3">
    <location>
        <begin position="20"/>
        <end position="41"/>
    </location>
</feature>
<evidence type="ECO:0000259" key="4">
    <source>
        <dbReference type="SMART" id="SM01088"/>
    </source>
</evidence>
<dbReference type="Pfam" id="PF01484">
    <property type="entry name" value="Col_cuticle_N"/>
    <property type="match status" value="1"/>
</dbReference>
<accession>A0A1I7YE95</accession>
<sequence>MTADDKQLLYEAESTRKLAFFSVAVSTVATLTAIIMVPLLYNYTQNVQTSLETELDFCRHRADGLWDEYTKIEPVHGRGKREAHHRRAHARGAASYSQGGGGGGSRGGGGGYGGGGGGTGGGGGGTGGGGGGTGGGGSGGGGGGGGGYGG</sequence>
<proteinExistence type="predicted"/>
<keyword evidence="3" id="KW-1133">Transmembrane helix</keyword>
<name>A0A1I7YE95_9BILA</name>
<protein>
    <submittedName>
        <fullName evidence="6">Col_cuticle_N domain-containing protein</fullName>
    </submittedName>
</protein>
<reference evidence="6" key="1">
    <citation type="submission" date="2016-11" db="UniProtKB">
        <authorList>
            <consortium name="WormBaseParasite"/>
        </authorList>
    </citation>
    <scope>IDENTIFICATION</scope>
</reference>
<keyword evidence="3" id="KW-0472">Membrane</keyword>
<feature type="compositionally biased region" description="Gly residues" evidence="2">
    <location>
        <begin position="98"/>
        <end position="150"/>
    </location>
</feature>